<feature type="domain" description="ABC transporter" evidence="5">
    <location>
        <begin position="5"/>
        <end position="235"/>
    </location>
</feature>
<comment type="caution">
    <text evidence="6">The sequence shown here is derived from an EMBL/GenBank/DDBJ whole genome shotgun (WGS) entry which is preliminary data.</text>
</comment>
<gene>
    <name evidence="6" type="ORF">DLJ53_10240</name>
</gene>
<dbReference type="OrthoDB" id="7813699at2"/>
<evidence type="ECO:0000256" key="4">
    <source>
        <dbReference type="ARBA" id="ARBA00022840"/>
    </source>
</evidence>
<dbReference type="SUPFAM" id="SSF50331">
    <property type="entry name" value="MOP-like"/>
    <property type="match status" value="1"/>
</dbReference>
<dbReference type="Pfam" id="PF08402">
    <property type="entry name" value="TOBE_2"/>
    <property type="match status" value="1"/>
</dbReference>
<protein>
    <submittedName>
        <fullName evidence="6">Polyamine ABC transporter ATP-binding protein</fullName>
    </submittedName>
</protein>
<comment type="similarity">
    <text evidence="1">Belongs to the ABC transporter superfamily.</text>
</comment>
<dbReference type="GO" id="GO:0005524">
    <property type="term" value="F:ATP binding"/>
    <property type="evidence" value="ECO:0007669"/>
    <property type="project" value="UniProtKB-KW"/>
</dbReference>
<organism evidence="6 7">
    <name type="scientific">Acuticoccus sediminis</name>
    <dbReference type="NCBI Taxonomy" id="2184697"/>
    <lineage>
        <taxon>Bacteria</taxon>
        <taxon>Pseudomonadati</taxon>
        <taxon>Pseudomonadota</taxon>
        <taxon>Alphaproteobacteria</taxon>
        <taxon>Hyphomicrobiales</taxon>
        <taxon>Amorphaceae</taxon>
        <taxon>Acuticoccus</taxon>
    </lineage>
</organism>
<dbReference type="GO" id="GO:0043190">
    <property type="term" value="C:ATP-binding cassette (ABC) transporter complex"/>
    <property type="evidence" value="ECO:0007669"/>
    <property type="project" value="InterPro"/>
</dbReference>
<keyword evidence="7" id="KW-1185">Reference proteome</keyword>
<dbReference type="Gene3D" id="3.40.50.300">
    <property type="entry name" value="P-loop containing nucleotide triphosphate hydrolases"/>
    <property type="match status" value="1"/>
</dbReference>
<evidence type="ECO:0000256" key="3">
    <source>
        <dbReference type="ARBA" id="ARBA00022741"/>
    </source>
</evidence>
<accession>A0A8B2NPG4</accession>
<dbReference type="InterPro" id="IPR003593">
    <property type="entry name" value="AAA+_ATPase"/>
</dbReference>
<dbReference type="PANTHER" id="PTHR42781:SF4">
    <property type="entry name" value="SPERMIDINE_PUTRESCINE IMPORT ATP-BINDING PROTEIN POTA"/>
    <property type="match status" value="1"/>
</dbReference>
<dbReference type="GO" id="GO:0015697">
    <property type="term" value="P:quaternary ammonium group transport"/>
    <property type="evidence" value="ECO:0007669"/>
    <property type="project" value="UniProtKB-ARBA"/>
</dbReference>
<name>A0A8B2NPG4_9HYPH</name>
<dbReference type="AlphaFoldDB" id="A0A8B2NPG4"/>
<evidence type="ECO:0000313" key="6">
    <source>
        <dbReference type="EMBL" id="RAI01776.1"/>
    </source>
</evidence>
<proteinExistence type="inferred from homology"/>
<dbReference type="Gene3D" id="2.40.50.100">
    <property type="match status" value="1"/>
</dbReference>
<keyword evidence="3" id="KW-0547">Nucleotide-binding</keyword>
<dbReference type="GO" id="GO:0016887">
    <property type="term" value="F:ATP hydrolysis activity"/>
    <property type="evidence" value="ECO:0007669"/>
    <property type="project" value="InterPro"/>
</dbReference>
<dbReference type="EMBL" id="QHHQ01000002">
    <property type="protein sequence ID" value="RAI01776.1"/>
    <property type="molecule type" value="Genomic_DNA"/>
</dbReference>
<reference evidence="6 7" key="1">
    <citation type="submission" date="2018-05" db="EMBL/GenBank/DDBJ databases">
        <title>Acuticoccus sediminis sp. nov., isolated from deep-sea sediment of Indian Ocean.</title>
        <authorList>
            <person name="Liu X."/>
            <person name="Lai Q."/>
            <person name="Du Y."/>
            <person name="Sun F."/>
            <person name="Zhang X."/>
            <person name="Wang S."/>
            <person name="Shao Z."/>
        </authorList>
    </citation>
    <scope>NUCLEOTIDE SEQUENCE [LARGE SCALE GENOMIC DNA]</scope>
    <source>
        <strain evidence="6 7">PTG4-2</strain>
    </source>
</reference>
<evidence type="ECO:0000256" key="2">
    <source>
        <dbReference type="ARBA" id="ARBA00022448"/>
    </source>
</evidence>
<dbReference type="InterPro" id="IPR017871">
    <property type="entry name" value="ABC_transporter-like_CS"/>
</dbReference>
<dbReference type="InterPro" id="IPR013611">
    <property type="entry name" value="Transp-assoc_OB_typ2"/>
</dbReference>
<dbReference type="SUPFAM" id="SSF52540">
    <property type="entry name" value="P-loop containing nucleoside triphosphate hydrolases"/>
    <property type="match status" value="1"/>
</dbReference>
<dbReference type="RefSeq" id="WP_111344901.1">
    <property type="nucleotide sequence ID" value="NZ_QHHQ01000002.1"/>
</dbReference>
<dbReference type="FunFam" id="3.40.50.300:FF:000425">
    <property type="entry name" value="Probable ABC transporter, ATP-binding subunit"/>
    <property type="match status" value="1"/>
</dbReference>
<dbReference type="InterPro" id="IPR003439">
    <property type="entry name" value="ABC_transporter-like_ATP-bd"/>
</dbReference>
<dbReference type="InterPro" id="IPR008995">
    <property type="entry name" value="Mo/tungstate-bd_C_term_dom"/>
</dbReference>
<dbReference type="PANTHER" id="PTHR42781">
    <property type="entry name" value="SPERMIDINE/PUTRESCINE IMPORT ATP-BINDING PROTEIN POTA"/>
    <property type="match status" value="1"/>
</dbReference>
<dbReference type="PROSITE" id="PS00211">
    <property type="entry name" value="ABC_TRANSPORTER_1"/>
    <property type="match status" value="1"/>
</dbReference>
<dbReference type="InterPro" id="IPR027417">
    <property type="entry name" value="P-loop_NTPase"/>
</dbReference>
<dbReference type="SMART" id="SM00382">
    <property type="entry name" value="AAA"/>
    <property type="match status" value="1"/>
</dbReference>
<dbReference type="Pfam" id="PF00005">
    <property type="entry name" value="ABC_tran"/>
    <property type="match status" value="1"/>
</dbReference>
<dbReference type="PROSITE" id="PS50893">
    <property type="entry name" value="ABC_TRANSPORTER_2"/>
    <property type="match status" value="1"/>
</dbReference>
<evidence type="ECO:0000256" key="1">
    <source>
        <dbReference type="ARBA" id="ARBA00005417"/>
    </source>
</evidence>
<dbReference type="InterPro" id="IPR050093">
    <property type="entry name" value="ABC_SmlMolc_Importer"/>
</dbReference>
<evidence type="ECO:0000313" key="7">
    <source>
        <dbReference type="Proteomes" id="UP000249590"/>
    </source>
</evidence>
<evidence type="ECO:0000259" key="5">
    <source>
        <dbReference type="PROSITE" id="PS50893"/>
    </source>
</evidence>
<dbReference type="GO" id="GO:0022857">
    <property type="term" value="F:transmembrane transporter activity"/>
    <property type="evidence" value="ECO:0007669"/>
    <property type="project" value="InterPro"/>
</dbReference>
<keyword evidence="4 6" id="KW-0067">ATP-binding</keyword>
<keyword evidence="2" id="KW-0813">Transport</keyword>
<dbReference type="Proteomes" id="UP000249590">
    <property type="component" value="Unassembled WGS sequence"/>
</dbReference>
<sequence length="348" mass="37653">MSDGVHLKDIGKDYDAVTAVDKVALDLPKGTLLTLLGPSGCGKTTVLRMIAGFVDPSRGEILLDGVDVTRVPPEKRGTAMVFQNYALFPHMTVFDNVAFGLRLRREKRAALTRKVNEALDLVRLGDFARRYPGELSGGQQQRAALARCLVIEPKVLLLDEPFGALDRHLREGMQTELRKLQQQLGITTVLVTHDQQEALALSDYIAVMNHGRVEQFGAPREVYDRPRSRFVADFMGVSNMIPGRVRASGGGRVFEAERYGTFALPATGGEANGDALLALRPDALRLDPAGLPGEVSFATLTGSHYVCEVRLDAGGELTVNLPRTDPRAAAGTRISVSADPAETVILPA</sequence>